<dbReference type="OrthoDB" id="9764267at2"/>
<dbReference type="PATRIC" id="fig|1423788.3.peg.1834"/>
<evidence type="ECO:0000256" key="2">
    <source>
        <dbReference type="ARBA" id="ARBA00023002"/>
    </source>
</evidence>
<reference evidence="3 4" key="1">
    <citation type="journal article" date="2015" name="Genome Announc.">
        <title>Expanding the biotechnology potential of lactobacilli through comparative genomics of 213 strains and associated genera.</title>
        <authorList>
            <person name="Sun Z."/>
            <person name="Harris H.M."/>
            <person name="McCann A."/>
            <person name="Guo C."/>
            <person name="Argimon S."/>
            <person name="Zhang W."/>
            <person name="Yang X."/>
            <person name="Jeffery I.B."/>
            <person name="Cooney J.C."/>
            <person name="Kagawa T.F."/>
            <person name="Liu W."/>
            <person name="Song Y."/>
            <person name="Salvetti E."/>
            <person name="Wrobel A."/>
            <person name="Rasinkangas P."/>
            <person name="Parkhill J."/>
            <person name="Rea M.C."/>
            <person name="O'Sullivan O."/>
            <person name="Ritari J."/>
            <person name="Douillard F.P."/>
            <person name="Paul Ross R."/>
            <person name="Yang R."/>
            <person name="Briner A.E."/>
            <person name="Felis G.E."/>
            <person name="de Vos W.M."/>
            <person name="Barrangou R."/>
            <person name="Klaenhammer T.R."/>
            <person name="Caufield P.W."/>
            <person name="Cui Y."/>
            <person name="Zhang H."/>
            <person name="O'Toole P.W."/>
        </authorList>
    </citation>
    <scope>NUCLEOTIDE SEQUENCE [LARGE SCALE GENOMIC DNA]</scope>
    <source>
        <strain evidence="3 4">DSM 19674</strain>
    </source>
</reference>
<comment type="caution">
    <text evidence="3">The sequence shown here is derived from an EMBL/GenBank/DDBJ whole genome shotgun (WGS) entry which is preliminary data.</text>
</comment>
<dbReference type="RefSeq" id="WP_056952166.1">
    <property type="nucleotide sequence ID" value="NZ_AZDY01000037.1"/>
</dbReference>
<dbReference type="InterPro" id="IPR010187">
    <property type="entry name" value="Various_sel_PB"/>
</dbReference>
<keyword evidence="4" id="KW-1185">Reference proteome</keyword>
<dbReference type="GO" id="GO:0050485">
    <property type="term" value="F:oxidoreductase activity, acting on X-H and Y-H to form an X-Y bond, with a disulfide as acceptor"/>
    <property type="evidence" value="ECO:0007669"/>
    <property type="project" value="InterPro"/>
</dbReference>
<proteinExistence type="predicted"/>
<dbReference type="InterPro" id="IPR048083">
    <property type="entry name" value="GrdB-like"/>
</dbReference>
<accession>A0A0R1KHW6</accession>
<dbReference type="NCBIfam" id="NF041545">
    <property type="entry name" value="GrdB_like_no_Se"/>
    <property type="match status" value="1"/>
</dbReference>
<gene>
    <name evidence="3" type="ORF">FC78_GL001778</name>
</gene>
<evidence type="ECO:0000313" key="4">
    <source>
        <dbReference type="Proteomes" id="UP000051515"/>
    </source>
</evidence>
<keyword evidence="2" id="KW-0560">Oxidoreductase</keyword>
<sequence length="174" mass="19085">MKVIILLDQIQAGLGGKEKADTELGGKKLAMGAADTIDKTLKKKNSSIMATFFCGTEFYEANKDIVQGKITRMCQKMQPDVLLVGPTYDYSDFAKMACEVGYAVESNSEIPVVAMVAQEKNADIISEYKDKLNIVKMPKKGGTGLSDSIDNGIELCAKKVKKEDITEFVTKYCF</sequence>
<organism evidence="3 4">
    <name type="scientific">Companilactobacillus bobalius DSM 19674</name>
    <dbReference type="NCBI Taxonomy" id="1423788"/>
    <lineage>
        <taxon>Bacteria</taxon>
        <taxon>Bacillati</taxon>
        <taxon>Bacillota</taxon>
        <taxon>Bacilli</taxon>
        <taxon>Lactobacillales</taxon>
        <taxon>Lactobacillaceae</taxon>
        <taxon>Companilactobacillus</taxon>
        <taxon>Companilactobacillus bobalius</taxon>
    </lineage>
</organism>
<dbReference type="STRING" id="1423788.FC78_GL001778"/>
<dbReference type="AlphaFoldDB" id="A0A0R1KHW6"/>
<name>A0A0R1KHW6_9LACO</name>
<keyword evidence="1" id="KW-0712">Selenocysteine</keyword>
<evidence type="ECO:0000313" key="3">
    <source>
        <dbReference type="EMBL" id="KRK82972.1"/>
    </source>
</evidence>
<protein>
    <submittedName>
        <fullName evidence="3">Uncharacterized protein</fullName>
    </submittedName>
</protein>
<dbReference type="Pfam" id="PF07355">
    <property type="entry name" value="GRDB"/>
    <property type="match status" value="1"/>
</dbReference>
<evidence type="ECO:0000256" key="1">
    <source>
        <dbReference type="ARBA" id="ARBA00022933"/>
    </source>
</evidence>
<dbReference type="EMBL" id="AZDY01000037">
    <property type="protein sequence ID" value="KRK82972.1"/>
    <property type="molecule type" value="Genomic_DNA"/>
</dbReference>
<dbReference type="Proteomes" id="UP000051515">
    <property type="component" value="Unassembled WGS sequence"/>
</dbReference>